<dbReference type="NCBIfam" id="NF006756">
    <property type="entry name" value="PRK09276.1"/>
    <property type="match status" value="1"/>
</dbReference>
<sequence length="391" mass="42715">MAGFPIQYAERIRTLPPYLFAAIDDMKRKAIERGMDIINLGIGDPDLPTPEPIIESLRRAAGNPKHHQYPSYDGMLSFRTAVADWYQRRFGVTLDPKTEVVTLIGSKEGIGHVPLAFIDPGDIVLVPSPGYPVYPVATSFAGGISYTMPLTKENGFLPDLSAIPKDIAQKAKMMFLNSPNNPTSVVASKEFFKKVTDFAQEHQIIVCHDAAYSEIYYDGKRPASFLEAAGAKDVGVEFHSLSKTYNMTGWRIGFAVGRKEVIAGLGKVKTNIDSGVFQAIQEAGMTALQLDDSVTEGLRTIYQERRDVLVPGLKSMGLVLDSPPAAFYVWIGVPKGFTSASFTAHLIEKAGIVTTPGNGFGDPGEGYIRMTVTTTKDKLAEAVERMKKIGW</sequence>
<dbReference type="GO" id="GO:0010285">
    <property type="term" value="F:L,L-diaminopimelate aminotransferase activity"/>
    <property type="evidence" value="ECO:0007669"/>
    <property type="project" value="UniProtKB-EC"/>
</dbReference>
<evidence type="ECO:0000256" key="7">
    <source>
        <dbReference type="RuleBase" id="RU000481"/>
    </source>
</evidence>
<keyword evidence="3 7" id="KW-0032">Aminotransferase</keyword>
<comment type="pathway">
    <text evidence="2">Amino-acid biosynthesis; L-lysine biosynthesis via DAP pathway; LL-2,6-diaminopimelate from (S)-tetrahydrodipicolinate (aminotransferase route): step 1/1.</text>
</comment>
<dbReference type="HAMAP" id="MF_01642">
    <property type="entry name" value="DapL_aminotrans_1"/>
    <property type="match status" value="1"/>
</dbReference>
<evidence type="ECO:0000259" key="8">
    <source>
        <dbReference type="Pfam" id="PF00155"/>
    </source>
</evidence>
<dbReference type="Pfam" id="PF00155">
    <property type="entry name" value="Aminotran_1_2"/>
    <property type="match status" value="1"/>
</dbReference>
<dbReference type="PROSITE" id="PS00105">
    <property type="entry name" value="AA_TRANSFER_CLASS_1"/>
    <property type="match status" value="1"/>
</dbReference>
<dbReference type="SUPFAM" id="SSF53383">
    <property type="entry name" value="PLP-dependent transferases"/>
    <property type="match status" value="1"/>
</dbReference>
<proteinExistence type="inferred from homology"/>
<keyword evidence="4 7" id="KW-0808">Transferase</keyword>
<dbReference type="CDD" id="cd00609">
    <property type="entry name" value="AAT_like"/>
    <property type="match status" value="1"/>
</dbReference>
<reference evidence="9 10" key="1">
    <citation type="submission" date="2023-01" db="EMBL/GenBank/DDBJ databases">
        <title>Cultivation and genomic characterization of new, ubiquitous marine nitrite-oxidizing bacteria from the Nitrospirales.</title>
        <authorList>
            <person name="Mueller A.J."/>
            <person name="Daebeler A."/>
            <person name="Herbold C.W."/>
            <person name="Kirkegaard R.H."/>
            <person name="Daims H."/>
        </authorList>
    </citation>
    <scope>NUCLEOTIDE SEQUENCE [LARGE SCALE GENOMIC DNA]</scope>
    <source>
        <strain evidence="9 10">DK</strain>
    </source>
</reference>
<dbReference type="PANTHER" id="PTHR42832">
    <property type="entry name" value="AMINO ACID AMINOTRANSFERASE"/>
    <property type="match status" value="1"/>
</dbReference>
<dbReference type="GO" id="GO:0009089">
    <property type="term" value="P:lysine biosynthetic process via diaminopimelate"/>
    <property type="evidence" value="ECO:0007669"/>
    <property type="project" value="InterPro"/>
</dbReference>
<dbReference type="Proteomes" id="UP001302494">
    <property type="component" value="Chromosome"/>
</dbReference>
<dbReference type="EC" id="2.6.1.-" evidence="7"/>
<evidence type="ECO:0000313" key="9">
    <source>
        <dbReference type="EMBL" id="WNM60659.1"/>
    </source>
</evidence>
<dbReference type="KEGG" id="nneo:PQG83_12915"/>
<evidence type="ECO:0000256" key="4">
    <source>
        <dbReference type="ARBA" id="ARBA00022679"/>
    </source>
</evidence>
<name>A0AA96K1G8_9BACT</name>
<evidence type="ECO:0000256" key="2">
    <source>
        <dbReference type="ARBA" id="ARBA00004982"/>
    </source>
</evidence>
<evidence type="ECO:0000256" key="1">
    <source>
        <dbReference type="ARBA" id="ARBA00001933"/>
    </source>
</evidence>
<keyword evidence="5" id="KW-0663">Pyridoxal phosphate</keyword>
<dbReference type="NCBIfam" id="TIGR03540">
    <property type="entry name" value="DapC_direct"/>
    <property type="match status" value="1"/>
</dbReference>
<evidence type="ECO:0000313" key="10">
    <source>
        <dbReference type="Proteomes" id="UP001302494"/>
    </source>
</evidence>
<accession>A0AA96K1G8</accession>
<dbReference type="InterPro" id="IPR050881">
    <property type="entry name" value="LL-DAP_aminotransferase"/>
</dbReference>
<dbReference type="InterPro" id="IPR004839">
    <property type="entry name" value="Aminotransferase_I/II_large"/>
</dbReference>
<comment type="similarity">
    <text evidence="7">Belongs to the class-I pyridoxal-phosphate-dependent aminotransferase family.</text>
</comment>
<feature type="domain" description="Aminotransferase class I/classII large" evidence="8">
    <location>
        <begin position="36"/>
        <end position="385"/>
    </location>
</feature>
<dbReference type="AlphaFoldDB" id="A0AA96K1G8"/>
<dbReference type="RefSeq" id="WP_312741708.1">
    <property type="nucleotide sequence ID" value="NZ_CP116968.1"/>
</dbReference>
<dbReference type="GO" id="GO:0030170">
    <property type="term" value="F:pyridoxal phosphate binding"/>
    <property type="evidence" value="ECO:0007669"/>
    <property type="project" value="InterPro"/>
</dbReference>
<keyword evidence="10" id="KW-1185">Reference proteome</keyword>
<dbReference type="InterPro" id="IPR019942">
    <property type="entry name" value="DapL/ALD1"/>
</dbReference>
<evidence type="ECO:0000256" key="6">
    <source>
        <dbReference type="ARBA" id="ARBA00051934"/>
    </source>
</evidence>
<dbReference type="InterPro" id="IPR004838">
    <property type="entry name" value="NHTrfase_class1_PyrdxlP-BS"/>
</dbReference>
<comment type="cofactor">
    <cofactor evidence="1 7">
        <name>pyridoxal 5'-phosphate</name>
        <dbReference type="ChEBI" id="CHEBI:597326"/>
    </cofactor>
</comment>
<evidence type="ECO:0000256" key="5">
    <source>
        <dbReference type="ARBA" id="ARBA00022898"/>
    </source>
</evidence>
<gene>
    <name evidence="9" type="ORF">PQG83_12915</name>
</gene>
<comment type="catalytic activity">
    <reaction evidence="6">
        <text>(2S,6S)-2,6-diaminopimelate + 2-oxoglutarate = (S)-2,3,4,5-tetrahydrodipicolinate + L-glutamate + H2O + H(+)</text>
        <dbReference type="Rhea" id="RHEA:23988"/>
        <dbReference type="ChEBI" id="CHEBI:15377"/>
        <dbReference type="ChEBI" id="CHEBI:15378"/>
        <dbReference type="ChEBI" id="CHEBI:16810"/>
        <dbReference type="ChEBI" id="CHEBI:16845"/>
        <dbReference type="ChEBI" id="CHEBI:29985"/>
        <dbReference type="ChEBI" id="CHEBI:57609"/>
        <dbReference type="EC" id="2.6.1.83"/>
    </reaction>
</comment>
<organism evidence="9 10">
    <name type="scientific">Candidatus Nitrospira neomarina</name>
    <dbReference type="NCBI Taxonomy" id="3020899"/>
    <lineage>
        <taxon>Bacteria</taxon>
        <taxon>Pseudomonadati</taxon>
        <taxon>Nitrospirota</taxon>
        <taxon>Nitrospiria</taxon>
        <taxon>Nitrospirales</taxon>
        <taxon>Nitrospiraceae</taxon>
        <taxon>Nitrospira</taxon>
    </lineage>
</organism>
<dbReference type="EMBL" id="CP116968">
    <property type="protein sequence ID" value="WNM60659.1"/>
    <property type="molecule type" value="Genomic_DNA"/>
</dbReference>
<evidence type="ECO:0000256" key="3">
    <source>
        <dbReference type="ARBA" id="ARBA00022576"/>
    </source>
</evidence>
<dbReference type="InterPro" id="IPR019881">
    <property type="entry name" value="DAP-NH2Trfase_DapL_Desulfo"/>
</dbReference>
<dbReference type="InterPro" id="IPR015422">
    <property type="entry name" value="PyrdxlP-dep_Trfase_small"/>
</dbReference>
<dbReference type="PANTHER" id="PTHR42832:SF3">
    <property type="entry name" value="L-GLUTAMINE--4-(METHYLSULFANYL)-2-OXOBUTANOATE AMINOTRANSFERASE"/>
    <property type="match status" value="1"/>
</dbReference>
<dbReference type="Gene3D" id="3.90.1150.10">
    <property type="entry name" value="Aspartate Aminotransferase, domain 1"/>
    <property type="match status" value="1"/>
</dbReference>
<dbReference type="InterPro" id="IPR015424">
    <property type="entry name" value="PyrdxlP-dep_Trfase"/>
</dbReference>
<dbReference type="Gene3D" id="3.40.640.10">
    <property type="entry name" value="Type I PLP-dependent aspartate aminotransferase-like (Major domain)"/>
    <property type="match status" value="1"/>
</dbReference>
<protein>
    <recommendedName>
        <fullName evidence="7">Aminotransferase</fullName>
        <ecNumber evidence="7">2.6.1.-</ecNumber>
    </recommendedName>
</protein>
<dbReference type="InterPro" id="IPR015421">
    <property type="entry name" value="PyrdxlP-dep_Trfase_major"/>
</dbReference>